<protein>
    <submittedName>
        <fullName evidence="1">Uncharacterized protein</fullName>
    </submittedName>
</protein>
<accession>A0A2M6W6C4</accession>
<organism evidence="1 2">
    <name type="scientific">Candidatus Magasanikbacteria bacterium CG10_big_fil_rev_8_21_14_0_10_36_32</name>
    <dbReference type="NCBI Taxonomy" id="1974646"/>
    <lineage>
        <taxon>Bacteria</taxon>
        <taxon>Candidatus Magasanikiibacteriota</taxon>
    </lineage>
</organism>
<gene>
    <name evidence="1" type="ORF">COU29_00845</name>
</gene>
<dbReference type="AlphaFoldDB" id="A0A2M6W6C4"/>
<reference evidence="2" key="1">
    <citation type="submission" date="2017-09" db="EMBL/GenBank/DDBJ databases">
        <title>Depth-based differentiation of microbial function through sediment-hosted aquifers and enrichment of novel symbionts in the deep terrestrial subsurface.</title>
        <authorList>
            <person name="Probst A.J."/>
            <person name="Ladd B."/>
            <person name="Jarett J.K."/>
            <person name="Geller-Mcgrath D.E."/>
            <person name="Sieber C.M.K."/>
            <person name="Emerson J.B."/>
            <person name="Anantharaman K."/>
            <person name="Thomas B.C."/>
            <person name="Malmstrom R."/>
            <person name="Stieglmeier M."/>
            <person name="Klingl A."/>
            <person name="Woyke T."/>
            <person name="Ryan C.M."/>
            <person name="Banfield J.F."/>
        </authorList>
    </citation>
    <scope>NUCLEOTIDE SEQUENCE [LARGE SCALE GENOMIC DNA]</scope>
</reference>
<evidence type="ECO:0000313" key="2">
    <source>
        <dbReference type="Proteomes" id="UP000231426"/>
    </source>
</evidence>
<sequence length="247" mass="28491">MKKHMEQYRTIEQKEIESDELKKVREFFVDALPLIDSSVTKKMTPKQLFDAYQDFINNDPSFEHFQTVASLGNSKESFSRNDLKSQPQLLNLWKKYLIKKLPAALVERQVEIQQVDDEEDLDADKLESLHKKRLEIGHKMVLGFHVTDNQIDGDILPSKIPTTLFGEEKIDIPAGKTFYSSSPKALYKQRNKNLIFVEGDQLEIEEQRKKTGVAHGGGEWISTNRRLPTLESFDLTTLNEPLELKSI</sequence>
<comment type="caution">
    <text evidence="1">The sequence shown here is derived from an EMBL/GenBank/DDBJ whole genome shotgun (WGS) entry which is preliminary data.</text>
</comment>
<dbReference type="Proteomes" id="UP000231426">
    <property type="component" value="Unassembled WGS sequence"/>
</dbReference>
<evidence type="ECO:0000313" key="1">
    <source>
        <dbReference type="EMBL" id="PIT88324.1"/>
    </source>
</evidence>
<dbReference type="EMBL" id="PFBV01000003">
    <property type="protein sequence ID" value="PIT88324.1"/>
    <property type="molecule type" value="Genomic_DNA"/>
</dbReference>
<name>A0A2M6W6C4_9BACT</name>
<proteinExistence type="predicted"/>